<comment type="caution">
    <text evidence="4">The sequence shown here is derived from an EMBL/GenBank/DDBJ whole genome shotgun (WGS) entry which is preliminary data.</text>
</comment>
<gene>
    <name evidence="4" type="ORF">CUJ83_13825</name>
</gene>
<accession>A0AAP2RFE8</accession>
<organism evidence="4 5">
    <name type="scientific">Methanooceanicella nereidis</name>
    <dbReference type="NCBI Taxonomy" id="2052831"/>
    <lineage>
        <taxon>Archaea</taxon>
        <taxon>Methanobacteriati</taxon>
        <taxon>Methanobacteriota</taxon>
        <taxon>Stenosarchaea group</taxon>
        <taxon>Methanomicrobia</taxon>
        <taxon>Methanocellales</taxon>
        <taxon>Methanocellaceae</taxon>
        <taxon>Methanooceanicella</taxon>
    </lineage>
</organism>
<feature type="domain" description="SPFH" evidence="3">
    <location>
        <begin position="33"/>
        <end position="235"/>
    </location>
</feature>
<dbReference type="PANTHER" id="PTHR37826">
    <property type="entry name" value="FLOTILLIN BAND_7_5 DOMAIN PROTEIN"/>
    <property type="match status" value="1"/>
</dbReference>
<protein>
    <recommendedName>
        <fullName evidence="6">Membrane protease subunit, stomatin/prohibitin family, contains C-terminal Zn-ribbon domain</fullName>
    </recommendedName>
</protein>
<evidence type="ECO:0000259" key="2">
    <source>
        <dbReference type="Pfam" id="PF13240"/>
    </source>
</evidence>
<dbReference type="CDD" id="cd03408">
    <property type="entry name" value="SPFH_like_u1"/>
    <property type="match status" value="1"/>
</dbReference>
<dbReference type="InterPro" id="IPR036013">
    <property type="entry name" value="Band_7/SPFH_dom_sf"/>
</dbReference>
<evidence type="ECO:0000259" key="1">
    <source>
        <dbReference type="Pfam" id="PF12773"/>
    </source>
</evidence>
<dbReference type="InterPro" id="IPR026870">
    <property type="entry name" value="Zinc_ribbon_dom"/>
</dbReference>
<reference evidence="4 5" key="1">
    <citation type="submission" date="2017-11" db="EMBL/GenBank/DDBJ databases">
        <title>Isolation and Characterization of Family Methanocellaceae Species from Potential Methane Hydrate Area Offshore Southwestern Taiwan.</title>
        <authorList>
            <person name="Zhang W.-L."/>
            <person name="Chen W.-C."/>
            <person name="Lai M.-C."/>
            <person name="Chen S.-C."/>
        </authorList>
    </citation>
    <scope>NUCLEOTIDE SEQUENCE [LARGE SCALE GENOMIC DNA]</scope>
    <source>
        <strain evidence="4 5">CWC-04</strain>
    </source>
</reference>
<dbReference type="Proteomes" id="UP001320159">
    <property type="component" value="Unassembled WGS sequence"/>
</dbReference>
<keyword evidence="5" id="KW-1185">Reference proteome</keyword>
<proteinExistence type="predicted"/>
<dbReference type="Pfam" id="PF13240">
    <property type="entry name" value="Zn_Ribbon_1"/>
    <property type="match status" value="1"/>
</dbReference>
<dbReference type="Pfam" id="PF12773">
    <property type="entry name" value="DZR"/>
    <property type="match status" value="1"/>
</dbReference>
<evidence type="ECO:0008006" key="6">
    <source>
        <dbReference type="Google" id="ProtNLM"/>
    </source>
</evidence>
<dbReference type="AlphaFoldDB" id="A0AAP2RFE8"/>
<feature type="domain" description="Zinc-ribbon" evidence="2">
    <location>
        <begin position="358"/>
        <end position="379"/>
    </location>
</feature>
<dbReference type="Pfam" id="PF13421">
    <property type="entry name" value="Band_7_1"/>
    <property type="match status" value="1"/>
</dbReference>
<feature type="domain" description="DZANK-type" evidence="1">
    <location>
        <begin position="306"/>
        <end position="350"/>
    </location>
</feature>
<evidence type="ECO:0000313" key="5">
    <source>
        <dbReference type="Proteomes" id="UP001320159"/>
    </source>
</evidence>
<dbReference type="EMBL" id="PGCK01000013">
    <property type="protein sequence ID" value="MCD1296077.1"/>
    <property type="molecule type" value="Genomic_DNA"/>
</dbReference>
<dbReference type="RefSeq" id="WP_230742943.1">
    <property type="nucleotide sequence ID" value="NZ_PGCK01000013.1"/>
</dbReference>
<evidence type="ECO:0000259" key="3">
    <source>
        <dbReference type="Pfam" id="PF13421"/>
    </source>
</evidence>
<name>A0AAP2RFE8_9EURY</name>
<dbReference type="InterPro" id="IPR025874">
    <property type="entry name" value="DZR"/>
</dbReference>
<sequence length="380" mass="41016">MGLFGNRDSFIGSTTLTWEDNEKRNNVMWKAPRNIKFFDQVVVREDEMAVFYRDGKALAYIDRPDRYALTSLDAPIIGAVLKAIGGIKQPAEVFYIQKRVFDGKFGSKQPYVFRDNEFGIVNLRVFGEFRYKVSIPMNFINQFVGTLNCQTAMEVEERLKEQIVMLLYDVIGDLKNKGIGVADLASNLTNIEQVFLERSKSHYEQYGISIEKVSGLYITMPEEVQKAVDARSSMSILGTNYMQYQTGQAMREAAVNPSGGAAGAGVGVGAGFGMGYMMVDQMRQAGQQPAQAAAPAPAPAPSGVPCVKCGTAVPQGSKFCPACGTKQEQAACPKCGAGVAPGAKFCANCGERLGESTCPKCNAKLAAGSKFCPECGSPVG</sequence>
<evidence type="ECO:0000313" key="4">
    <source>
        <dbReference type="EMBL" id="MCD1296077.1"/>
    </source>
</evidence>
<dbReference type="Gene3D" id="3.30.479.30">
    <property type="entry name" value="Band 7 domain"/>
    <property type="match status" value="1"/>
</dbReference>
<dbReference type="InterPro" id="IPR033880">
    <property type="entry name" value="SPFH_YdjI"/>
</dbReference>
<dbReference type="PANTHER" id="PTHR37826:SF2">
    <property type="entry name" value="ZINC-RIBBON DOMAIN-CONTAINING PROTEIN"/>
    <property type="match status" value="1"/>
</dbReference>